<dbReference type="Gene3D" id="3.50.50.60">
    <property type="entry name" value="FAD/NAD(P)-binding domain"/>
    <property type="match status" value="2"/>
</dbReference>
<dbReference type="PANTHER" id="PTHR43876:SF7">
    <property type="entry name" value="UBIQUINONE BIOSYNTHESIS MONOOXYGENASE COQ6, MITOCHONDRIAL"/>
    <property type="match status" value="1"/>
</dbReference>
<evidence type="ECO:0000256" key="4">
    <source>
        <dbReference type="ARBA" id="ARBA00022630"/>
    </source>
</evidence>
<name>A0ABW8PWY2_9GAMM</name>
<keyword evidence="7" id="KW-0503">Monooxygenase</keyword>
<organism evidence="10 11">
    <name type="scientific">Marinospirillum alkalitolerans</name>
    <dbReference type="NCBI Taxonomy" id="3123374"/>
    <lineage>
        <taxon>Bacteria</taxon>
        <taxon>Pseudomonadati</taxon>
        <taxon>Pseudomonadota</taxon>
        <taxon>Gammaproteobacteria</taxon>
        <taxon>Oceanospirillales</taxon>
        <taxon>Oceanospirillaceae</taxon>
        <taxon>Marinospirillum</taxon>
    </lineage>
</organism>
<evidence type="ECO:0000256" key="3">
    <source>
        <dbReference type="ARBA" id="ARBA00005349"/>
    </source>
</evidence>
<comment type="caution">
    <text evidence="10">The sequence shown here is derived from an EMBL/GenBank/DDBJ whole genome shotgun (WGS) entry which is preliminary data.</text>
</comment>
<proteinExistence type="inferred from homology"/>
<evidence type="ECO:0000256" key="7">
    <source>
        <dbReference type="ARBA" id="ARBA00023033"/>
    </source>
</evidence>
<dbReference type="RefSeq" id="WP_405337771.1">
    <property type="nucleotide sequence ID" value="NZ_JBANFI010000002.1"/>
</dbReference>
<dbReference type="EMBL" id="JBANFI010000002">
    <property type="protein sequence ID" value="MFK7160316.1"/>
    <property type="molecule type" value="Genomic_DNA"/>
</dbReference>
<reference evidence="10 11" key="1">
    <citation type="submission" date="2024-02" db="EMBL/GenBank/DDBJ databases">
        <title>Marinospirillum sp. MEB 164 isolated from Lonar lake sediment.</title>
        <authorList>
            <person name="Joshi A."/>
            <person name="Thite S."/>
        </authorList>
    </citation>
    <scope>NUCLEOTIDE SEQUENCE [LARGE SCALE GENOMIC DNA]</scope>
    <source>
        <strain evidence="10 11">MEB164</strain>
    </source>
</reference>
<dbReference type="PANTHER" id="PTHR43876">
    <property type="entry name" value="UBIQUINONE BIOSYNTHESIS MONOOXYGENASE COQ6, MITOCHONDRIAL"/>
    <property type="match status" value="1"/>
</dbReference>
<comment type="similarity">
    <text evidence="3">Belongs to the UbiH/COQ6 family.</text>
</comment>
<evidence type="ECO:0000256" key="8">
    <source>
        <dbReference type="SAM" id="Phobius"/>
    </source>
</evidence>
<evidence type="ECO:0000256" key="2">
    <source>
        <dbReference type="ARBA" id="ARBA00004749"/>
    </source>
</evidence>
<gene>
    <name evidence="10" type="ORF">V6U78_04610</name>
</gene>
<feature type="transmembrane region" description="Helical" evidence="8">
    <location>
        <begin position="6"/>
        <end position="24"/>
    </location>
</feature>
<dbReference type="InterPro" id="IPR036188">
    <property type="entry name" value="FAD/NAD-bd_sf"/>
</dbReference>
<evidence type="ECO:0000256" key="6">
    <source>
        <dbReference type="ARBA" id="ARBA00023002"/>
    </source>
</evidence>
<evidence type="ECO:0000256" key="5">
    <source>
        <dbReference type="ARBA" id="ARBA00022827"/>
    </source>
</evidence>
<keyword evidence="8" id="KW-1133">Transmembrane helix</keyword>
<keyword evidence="4" id="KW-0285">Flavoprotein</keyword>
<keyword evidence="6" id="KW-0560">Oxidoreductase</keyword>
<evidence type="ECO:0000256" key="1">
    <source>
        <dbReference type="ARBA" id="ARBA00001974"/>
    </source>
</evidence>
<comment type="cofactor">
    <cofactor evidence="1">
        <name>FAD</name>
        <dbReference type="ChEBI" id="CHEBI:57692"/>
    </cofactor>
</comment>
<dbReference type="Pfam" id="PF01494">
    <property type="entry name" value="FAD_binding_3"/>
    <property type="match status" value="1"/>
</dbReference>
<keyword evidence="11" id="KW-1185">Reference proteome</keyword>
<keyword evidence="8" id="KW-0812">Transmembrane</keyword>
<keyword evidence="8" id="KW-0472">Membrane</keyword>
<dbReference type="InterPro" id="IPR018168">
    <property type="entry name" value="Ubi_Hdrlase_CS"/>
</dbReference>
<evidence type="ECO:0000259" key="9">
    <source>
        <dbReference type="Pfam" id="PF01494"/>
    </source>
</evidence>
<evidence type="ECO:0000313" key="10">
    <source>
        <dbReference type="EMBL" id="MFK7160316.1"/>
    </source>
</evidence>
<dbReference type="PRINTS" id="PR00420">
    <property type="entry name" value="RNGMNOXGNASE"/>
</dbReference>
<dbReference type="InterPro" id="IPR010971">
    <property type="entry name" value="UbiH/COQ6"/>
</dbReference>
<comment type="pathway">
    <text evidence="2">Cofactor biosynthesis; ubiquinone biosynthesis.</text>
</comment>
<accession>A0ABW8PWY2</accession>
<dbReference type="NCBIfam" id="TIGR01988">
    <property type="entry name" value="Ubi-OHases"/>
    <property type="match status" value="1"/>
</dbReference>
<dbReference type="SUPFAM" id="SSF51905">
    <property type="entry name" value="FAD/NAD(P)-binding domain"/>
    <property type="match status" value="1"/>
</dbReference>
<protein>
    <submittedName>
        <fullName evidence="10">UbiH/UbiF/VisC/COQ6 family ubiquinone biosynthesis hydroxylase</fullName>
    </submittedName>
</protein>
<keyword evidence="5" id="KW-0274">FAD</keyword>
<evidence type="ECO:0000313" key="11">
    <source>
        <dbReference type="Proteomes" id="UP001621714"/>
    </source>
</evidence>
<sequence>MQDYDLVVVGGGMTGLALVAGLAGSRKKIAIIETALEAPQWQDEVFDHRVSALSEASRALLEQLGAWEKMQARRVNPYQAMHVWDQTGTGEVSFAAHQAEVPHLGYLVENSVTHLGLLEQVEQQQNVTWYRGYQLTALEPGPQPRLTLESTQEAQAEPQVLRAALVVGADGAHSSVRRLADFATREWSYQHHALVTSVRTRLPHQDTAWQRFAPSGPLAFLPLNKDGDRHWCSIVWSTSPEEAKILLELDTKTFHQRLGAAFEWRLGEIEHSETRAVLPLRQRHAKRYVQPGVALIGDAAHTIHPLAGQGVNLGFLDVLALTQVLVQAEAAQEAWGDLHVLERYQRQRQPDNLAMMALMETFKRLFATSSLPTLLLRNLGMKWVNSQDWMKRHLVAQALGYRPFSPS</sequence>
<dbReference type="InterPro" id="IPR051205">
    <property type="entry name" value="UbiH/COQ6_monooxygenase"/>
</dbReference>
<dbReference type="Proteomes" id="UP001621714">
    <property type="component" value="Unassembled WGS sequence"/>
</dbReference>
<keyword evidence="10" id="KW-0830">Ubiquinone</keyword>
<dbReference type="InterPro" id="IPR002938">
    <property type="entry name" value="FAD-bd"/>
</dbReference>
<dbReference type="PROSITE" id="PS01304">
    <property type="entry name" value="UBIH"/>
    <property type="match status" value="1"/>
</dbReference>
<feature type="domain" description="FAD-binding" evidence="9">
    <location>
        <begin position="4"/>
        <end position="350"/>
    </location>
</feature>